<reference evidence="2 3" key="1">
    <citation type="journal article" date="2015" name="Genome Announc.">
        <title>Expanding the biotechnology potential of lactobacilli through comparative genomics of 213 strains and associated genera.</title>
        <authorList>
            <person name="Sun Z."/>
            <person name="Harris H.M."/>
            <person name="McCann A."/>
            <person name="Guo C."/>
            <person name="Argimon S."/>
            <person name="Zhang W."/>
            <person name="Yang X."/>
            <person name="Jeffery I.B."/>
            <person name="Cooney J.C."/>
            <person name="Kagawa T.F."/>
            <person name="Liu W."/>
            <person name="Song Y."/>
            <person name="Salvetti E."/>
            <person name="Wrobel A."/>
            <person name="Rasinkangas P."/>
            <person name="Parkhill J."/>
            <person name="Rea M.C."/>
            <person name="O'Sullivan O."/>
            <person name="Ritari J."/>
            <person name="Douillard F.P."/>
            <person name="Paul Ross R."/>
            <person name="Yang R."/>
            <person name="Briner A.E."/>
            <person name="Felis G.E."/>
            <person name="de Vos W.M."/>
            <person name="Barrangou R."/>
            <person name="Klaenhammer T.R."/>
            <person name="Caufield P.W."/>
            <person name="Cui Y."/>
            <person name="Zhang H."/>
            <person name="O'Toole P.W."/>
        </authorList>
    </citation>
    <scope>NUCLEOTIDE SEQUENCE [LARGE SCALE GENOMIC DNA]</scope>
    <source>
        <strain evidence="2 3">DSM 13145</strain>
    </source>
</reference>
<dbReference type="Pfam" id="PF02566">
    <property type="entry name" value="OsmC"/>
    <property type="match status" value="1"/>
</dbReference>
<dbReference type="AlphaFoldDB" id="A0A0R1P0G7"/>
<dbReference type="GO" id="GO:0006979">
    <property type="term" value="P:response to oxidative stress"/>
    <property type="evidence" value="ECO:0007669"/>
    <property type="project" value="InterPro"/>
</dbReference>
<evidence type="ECO:0000313" key="3">
    <source>
        <dbReference type="Proteomes" id="UP000051445"/>
    </source>
</evidence>
<dbReference type="PANTHER" id="PTHR33797:SF2">
    <property type="entry name" value="ORGANIC HYDROPEROXIDE RESISTANCE PROTEIN-LIKE"/>
    <property type="match status" value="1"/>
</dbReference>
<gene>
    <name evidence="2" type="ORF">FD27_GL001386</name>
</gene>
<dbReference type="Gene3D" id="3.30.300.20">
    <property type="match status" value="1"/>
</dbReference>
<dbReference type="Proteomes" id="UP000051445">
    <property type="component" value="Unassembled WGS sequence"/>
</dbReference>
<dbReference type="OrthoDB" id="9797508at2"/>
<dbReference type="InterPro" id="IPR036102">
    <property type="entry name" value="OsmC/Ohrsf"/>
</dbReference>
<comment type="caution">
    <text evidence="2">The sequence shown here is derived from an EMBL/GenBank/DDBJ whole genome shotgun (WGS) entry which is preliminary data.</text>
</comment>
<protein>
    <submittedName>
        <fullName evidence="2">Organic hydroperoxide reductase</fullName>
    </submittedName>
</protein>
<name>A0A0R1P0G7_9LACO</name>
<dbReference type="InterPro" id="IPR003718">
    <property type="entry name" value="OsmC/Ohr_fam"/>
</dbReference>
<dbReference type="PATRIC" id="fig|1423746.3.peg.1416"/>
<dbReference type="PANTHER" id="PTHR33797">
    <property type="entry name" value="ORGANIC HYDROPEROXIDE RESISTANCE PROTEIN-LIKE"/>
    <property type="match status" value="1"/>
</dbReference>
<evidence type="ECO:0000256" key="1">
    <source>
        <dbReference type="ARBA" id="ARBA00007378"/>
    </source>
</evidence>
<sequence>MSEKALYHTVVENRVGIHGPVKVVSGGNLQLTTANPISGDPGTNPEQMIGLALATCLNATIEADEHRRGLKHESSVQVGITMLTDDPGFQFKLDAQVIIPQVDRQTAHAMLARAEKRCPVAKLLQDSSNVTVHLVDHFDFTNEKA</sequence>
<organism evidence="2 3">
    <name type="scientific">Limosilactobacillus frumenti DSM 13145</name>
    <dbReference type="NCBI Taxonomy" id="1423746"/>
    <lineage>
        <taxon>Bacteria</taxon>
        <taxon>Bacillati</taxon>
        <taxon>Bacillota</taxon>
        <taxon>Bacilli</taxon>
        <taxon>Lactobacillales</taxon>
        <taxon>Lactobacillaceae</taxon>
        <taxon>Limosilactobacillus</taxon>
    </lineage>
</organism>
<comment type="similarity">
    <text evidence="1">Belongs to the OsmC/Ohr family.</text>
</comment>
<dbReference type="RefSeq" id="WP_057752479.1">
    <property type="nucleotide sequence ID" value="NZ_AZER01000025.1"/>
</dbReference>
<dbReference type="InterPro" id="IPR019953">
    <property type="entry name" value="OHR"/>
</dbReference>
<dbReference type="EMBL" id="AZER01000025">
    <property type="protein sequence ID" value="KRL26000.1"/>
    <property type="molecule type" value="Genomic_DNA"/>
</dbReference>
<evidence type="ECO:0000313" key="2">
    <source>
        <dbReference type="EMBL" id="KRL26000.1"/>
    </source>
</evidence>
<accession>A0A0R1P0G7</accession>
<proteinExistence type="inferred from homology"/>
<keyword evidence="3" id="KW-1185">Reference proteome</keyword>
<dbReference type="SUPFAM" id="SSF82784">
    <property type="entry name" value="OsmC-like"/>
    <property type="match status" value="1"/>
</dbReference>
<dbReference type="InterPro" id="IPR015946">
    <property type="entry name" value="KH_dom-like_a/b"/>
</dbReference>
<dbReference type="STRING" id="1423746.FD27_GL001386"/>